<dbReference type="OMA" id="KFVMVMF"/>
<dbReference type="GO" id="GO:0006898">
    <property type="term" value="P:receptor-mediated endocytosis"/>
    <property type="evidence" value="ECO:0007669"/>
    <property type="project" value="TreeGrafter"/>
</dbReference>
<reference evidence="24" key="2">
    <citation type="submission" date="2025-09" db="UniProtKB">
        <authorList>
            <consortium name="Ensembl"/>
        </authorList>
    </citation>
    <scope>IDENTIFICATION</scope>
</reference>
<evidence type="ECO:0000256" key="5">
    <source>
        <dbReference type="ARBA" id="ARBA00010758"/>
    </source>
</evidence>
<evidence type="ECO:0000256" key="13">
    <source>
        <dbReference type="ARBA" id="ARBA00023157"/>
    </source>
</evidence>
<comment type="catalytic activity">
    <reaction evidence="20">
        <text>S-hexadecanoyl-N-acetylcysteine methyl ester + H2O = N-acetylcysteine methyl ester + hexadecanoate + H(+)</text>
        <dbReference type="Rhea" id="RHEA:84103"/>
        <dbReference type="ChEBI" id="CHEBI:7896"/>
        <dbReference type="ChEBI" id="CHEBI:15377"/>
        <dbReference type="ChEBI" id="CHEBI:15378"/>
        <dbReference type="ChEBI" id="CHEBI:233604"/>
        <dbReference type="ChEBI" id="CHEBI:233605"/>
    </reaction>
</comment>
<dbReference type="PRINTS" id="PR00414">
    <property type="entry name" value="PPTHIESTRASE"/>
</dbReference>
<comment type="catalytic activity">
    <reaction evidence="21">
        <text>S-hexadecanoyl-N-acetylcysteamine + H2O = N-acetylcysteamine + hexadecanoate + H(+)</text>
        <dbReference type="Rhea" id="RHEA:84099"/>
        <dbReference type="ChEBI" id="CHEBI:7896"/>
        <dbReference type="ChEBI" id="CHEBI:15377"/>
        <dbReference type="ChEBI" id="CHEBI:15378"/>
        <dbReference type="ChEBI" id="CHEBI:74410"/>
        <dbReference type="ChEBI" id="CHEBI:233601"/>
    </reaction>
</comment>
<evidence type="ECO:0000256" key="20">
    <source>
        <dbReference type="ARBA" id="ARBA00093191"/>
    </source>
</evidence>
<evidence type="ECO:0000256" key="1">
    <source>
        <dbReference type="ARBA" id="ARBA00004240"/>
    </source>
</evidence>
<evidence type="ECO:0000256" key="15">
    <source>
        <dbReference type="ARBA" id="ARBA00023228"/>
    </source>
</evidence>
<name>A0A8C4TTF2_FALTI</name>
<dbReference type="GO" id="GO:0008474">
    <property type="term" value="F:palmitoyl-(protein) hydrolase activity"/>
    <property type="evidence" value="ECO:0007669"/>
    <property type="project" value="UniProtKB-EC"/>
</dbReference>
<dbReference type="Gene3D" id="3.40.50.1820">
    <property type="entry name" value="alpha/beta hydrolase"/>
    <property type="match status" value="1"/>
</dbReference>
<accession>A0A8C4TTF2</accession>
<evidence type="ECO:0000256" key="7">
    <source>
        <dbReference type="ARBA" id="ARBA00014212"/>
    </source>
</evidence>
<dbReference type="EC" id="3.1.2.22" evidence="6"/>
<evidence type="ECO:0000256" key="9">
    <source>
        <dbReference type="ARBA" id="ARBA00022729"/>
    </source>
</evidence>
<keyword evidence="13" id="KW-1015">Disulfide bond</keyword>
<evidence type="ECO:0000256" key="2">
    <source>
        <dbReference type="ARBA" id="ARBA00004371"/>
    </source>
</evidence>
<keyword evidence="8" id="KW-0964">Secreted</keyword>
<evidence type="ECO:0000256" key="14">
    <source>
        <dbReference type="ARBA" id="ARBA00023180"/>
    </source>
</evidence>
<comment type="catalytic activity">
    <reaction evidence="19">
        <text>hexadecanoyl-CoA + H2O = hexadecanoate + CoA + H(+)</text>
        <dbReference type="Rhea" id="RHEA:16645"/>
        <dbReference type="ChEBI" id="CHEBI:7896"/>
        <dbReference type="ChEBI" id="CHEBI:15377"/>
        <dbReference type="ChEBI" id="CHEBI:15378"/>
        <dbReference type="ChEBI" id="CHEBI:57287"/>
        <dbReference type="ChEBI" id="CHEBI:57379"/>
        <dbReference type="EC" id="3.1.2.2"/>
    </reaction>
    <physiologicalReaction direction="left-to-right" evidence="19">
        <dbReference type="Rhea" id="RHEA:16646"/>
    </physiologicalReaction>
</comment>
<evidence type="ECO:0000256" key="10">
    <source>
        <dbReference type="ARBA" id="ARBA00022801"/>
    </source>
</evidence>
<keyword evidence="15" id="KW-0458">Lysosome</keyword>
<keyword evidence="23" id="KW-0472">Membrane</keyword>
<evidence type="ECO:0000256" key="22">
    <source>
        <dbReference type="SAM" id="MobiDB-lite"/>
    </source>
</evidence>
<keyword evidence="14" id="KW-0325">Glycoprotein</keyword>
<evidence type="ECO:0000256" key="12">
    <source>
        <dbReference type="ARBA" id="ARBA00023034"/>
    </source>
</evidence>
<dbReference type="GO" id="GO:0005576">
    <property type="term" value="C:extracellular region"/>
    <property type="evidence" value="ECO:0007669"/>
    <property type="project" value="UniProtKB-SubCell"/>
</dbReference>
<evidence type="ECO:0000256" key="19">
    <source>
        <dbReference type="ARBA" id="ARBA00047734"/>
    </source>
</evidence>
<keyword evidence="11" id="KW-0256">Endoplasmic reticulum</keyword>
<dbReference type="GO" id="GO:0005764">
    <property type="term" value="C:lysosome"/>
    <property type="evidence" value="ECO:0007669"/>
    <property type="project" value="UniProtKB-SubCell"/>
</dbReference>
<comment type="similarity">
    <text evidence="5">Belongs to the palmitoyl-protein thioesterase family.</text>
</comment>
<evidence type="ECO:0000313" key="24">
    <source>
        <dbReference type="Ensembl" id="ENSFTIP00000000929.1"/>
    </source>
</evidence>
<evidence type="ECO:0000256" key="6">
    <source>
        <dbReference type="ARBA" id="ARBA00012423"/>
    </source>
</evidence>
<evidence type="ECO:0000256" key="23">
    <source>
        <dbReference type="SAM" id="Phobius"/>
    </source>
</evidence>
<dbReference type="PANTHER" id="PTHR11247:SF8">
    <property type="entry name" value="PALMITOYL-PROTEIN THIOESTERASE 1"/>
    <property type="match status" value="1"/>
</dbReference>
<evidence type="ECO:0000256" key="8">
    <source>
        <dbReference type="ARBA" id="ARBA00022525"/>
    </source>
</evidence>
<keyword evidence="10" id="KW-0378">Hydrolase</keyword>
<organism evidence="24 25">
    <name type="scientific">Falco tinnunculus</name>
    <name type="common">Common kestrel</name>
    <dbReference type="NCBI Taxonomy" id="100819"/>
    <lineage>
        <taxon>Eukaryota</taxon>
        <taxon>Metazoa</taxon>
        <taxon>Chordata</taxon>
        <taxon>Craniata</taxon>
        <taxon>Vertebrata</taxon>
        <taxon>Euteleostomi</taxon>
        <taxon>Archelosauria</taxon>
        <taxon>Archosauria</taxon>
        <taxon>Dinosauria</taxon>
        <taxon>Saurischia</taxon>
        <taxon>Theropoda</taxon>
        <taxon>Coelurosauria</taxon>
        <taxon>Aves</taxon>
        <taxon>Neognathae</taxon>
        <taxon>Neoaves</taxon>
        <taxon>Telluraves</taxon>
        <taxon>Australaves</taxon>
        <taxon>Falconiformes</taxon>
        <taxon>Falconidae</taxon>
        <taxon>Falco</taxon>
    </lineage>
</organism>
<dbReference type="AlphaFoldDB" id="A0A8C4TTF2"/>
<dbReference type="FunFam" id="3.40.50.1820:FF:000098">
    <property type="entry name" value="palmitoyl-protein thioesterase 1"/>
    <property type="match status" value="1"/>
</dbReference>
<evidence type="ECO:0000256" key="16">
    <source>
        <dbReference type="ARBA" id="ARBA00031934"/>
    </source>
</evidence>
<feature type="region of interest" description="Disordered" evidence="22">
    <location>
        <begin position="1"/>
        <end position="42"/>
    </location>
</feature>
<keyword evidence="25" id="KW-1185">Reference proteome</keyword>
<feature type="compositionally biased region" description="Pro residues" evidence="22">
    <location>
        <begin position="18"/>
        <end position="30"/>
    </location>
</feature>
<dbReference type="GO" id="GO:0005794">
    <property type="term" value="C:Golgi apparatus"/>
    <property type="evidence" value="ECO:0007669"/>
    <property type="project" value="UniProtKB-SubCell"/>
</dbReference>
<dbReference type="InterPro" id="IPR029058">
    <property type="entry name" value="AB_hydrolase_fold"/>
</dbReference>
<evidence type="ECO:0000256" key="4">
    <source>
        <dbReference type="ARBA" id="ARBA00004613"/>
    </source>
</evidence>
<dbReference type="PANTHER" id="PTHR11247">
    <property type="entry name" value="PALMITOYL-PROTEIN THIOESTERASE/DOLICHYLDIPHOSPHATASE 1"/>
    <property type="match status" value="1"/>
</dbReference>
<reference evidence="24" key="1">
    <citation type="submission" date="2025-08" db="UniProtKB">
        <authorList>
            <consortium name="Ensembl"/>
        </authorList>
    </citation>
    <scope>IDENTIFICATION</scope>
</reference>
<proteinExistence type="inferred from homology"/>
<dbReference type="Ensembl" id="ENSFTIT00000000980.1">
    <property type="protein sequence ID" value="ENSFTIP00000000929.1"/>
    <property type="gene ID" value="ENSFTIG00000000641.1"/>
</dbReference>
<dbReference type="EC" id="3.1.2.2" evidence="17"/>
<evidence type="ECO:0000256" key="18">
    <source>
        <dbReference type="ARBA" id="ARBA00047337"/>
    </source>
</evidence>
<evidence type="ECO:0000256" key="11">
    <source>
        <dbReference type="ARBA" id="ARBA00022824"/>
    </source>
</evidence>
<keyword evidence="23" id="KW-0812">Transmembrane</keyword>
<keyword evidence="9" id="KW-0732">Signal</keyword>
<comment type="catalytic activity">
    <reaction evidence="18">
        <text>S-hexadecanoyl-L-cysteinyl-[protein] + H2O = L-cysteinyl-[protein] + hexadecanoate + H(+)</text>
        <dbReference type="Rhea" id="RHEA:19233"/>
        <dbReference type="Rhea" id="RHEA-COMP:10131"/>
        <dbReference type="Rhea" id="RHEA-COMP:11032"/>
        <dbReference type="ChEBI" id="CHEBI:7896"/>
        <dbReference type="ChEBI" id="CHEBI:15377"/>
        <dbReference type="ChEBI" id="CHEBI:15378"/>
        <dbReference type="ChEBI" id="CHEBI:29950"/>
        <dbReference type="ChEBI" id="CHEBI:74151"/>
        <dbReference type="EC" id="3.1.2.22"/>
    </reaction>
</comment>
<dbReference type="SUPFAM" id="SSF53474">
    <property type="entry name" value="alpha/beta-Hydrolases"/>
    <property type="match status" value="1"/>
</dbReference>
<dbReference type="InterPro" id="IPR002472">
    <property type="entry name" value="Palm_thioest"/>
</dbReference>
<evidence type="ECO:0000256" key="3">
    <source>
        <dbReference type="ARBA" id="ARBA00004555"/>
    </source>
</evidence>
<comment type="subcellular location">
    <subcellularLocation>
        <location evidence="1">Endoplasmic reticulum</location>
    </subcellularLocation>
    <subcellularLocation>
        <location evidence="3">Golgi apparatus</location>
    </subcellularLocation>
    <subcellularLocation>
        <location evidence="2">Lysosome</location>
    </subcellularLocation>
    <subcellularLocation>
        <location evidence="4">Secreted</location>
    </subcellularLocation>
</comment>
<evidence type="ECO:0000256" key="21">
    <source>
        <dbReference type="ARBA" id="ARBA00093223"/>
    </source>
</evidence>
<dbReference type="Pfam" id="PF02089">
    <property type="entry name" value="Palm_thioest"/>
    <property type="match status" value="1"/>
</dbReference>
<dbReference type="OrthoDB" id="10263094at2759"/>
<dbReference type="GO" id="GO:0005783">
    <property type="term" value="C:endoplasmic reticulum"/>
    <property type="evidence" value="ECO:0007669"/>
    <property type="project" value="UniProtKB-SubCell"/>
</dbReference>
<feature type="transmembrane region" description="Helical" evidence="23">
    <location>
        <begin position="54"/>
        <end position="81"/>
    </location>
</feature>
<sequence>MEQGRGSNQRPAWERPGPRPAPPGPAPAPDPSRHHESRPRRVTRARVMWPVKMAAVRVVVLLGLCLGCAAAAVPLVVWHGMGDSCCNPQSMGYIKKIVENKIPGVYVLSLKIGSNLIQDMENSFFMNVNDQVREVCSQLAKDPHLKGGYNAMGFSQGGQFLRAVAQRCPSPPMLNLISIGGQHQGVYGFPRCPGESSHICDWIRKMLDLGAYTQAVQEHLVQAEYWHDPLKEDDYRKNSIFLADINQERGINETYKKNLMALKKFVMVKFLNDTMVDPPISEWFGFYKSGQAKETIPLKETLLYKEDRLGLQEMDKAGKLVFLGVKGDHLHFSEEWFYTTILPFLQ</sequence>
<dbReference type="Proteomes" id="UP000694562">
    <property type="component" value="Unplaced"/>
</dbReference>
<evidence type="ECO:0000256" key="17">
    <source>
        <dbReference type="ARBA" id="ARBA00038848"/>
    </source>
</evidence>
<evidence type="ECO:0000313" key="25">
    <source>
        <dbReference type="Proteomes" id="UP000694562"/>
    </source>
</evidence>
<keyword evidence="23" id="KW-1133">Transmembrane helix</keyword>
<keyword evidence="12" id="KW-0333">Golgi apparatus</keyword>
<protein>
    <recommendedName>
        <fullName evidence="7">Palmitoyl-protein thioesterase 1</fullName>
        <ecNumber evidence="17">3.1.2.2</ecNumber>
        <ecNumber evidence="6">3.1.2.22</ecNumber>
    </recommendedName>
    <alternativeName>
        <fullName evidence="16">Palmitoyl-protein hydrolase 1</fullName>
    </alternativeName>
</protein>